<evidence type="ECO:0000256" key="1">
    <source>
        <dbReference type="SAM" id="MobiDB-lite"/>
    </source>
</evidence>
<protein>
    <submittedName>
        <fullName evidence="3">Uncharacterized protein</fullName>
    </submittedName>
</protein>
<dbReference type="Proteomes" id="UP000095282">
    <property type="component" value="Unplaced"/>
</dbReference>
<name>A0A1I7UPB0_9PELO</name>
<organism evidence="2 3">
    <name type="scientific">Caenorhabditis tropicalis</name>
    <dbReference type="NCBI Taxonomy" id="1561998"/>
    <lineage>
        <taxon>Eukaryota</taxon>
        <taxon>Metazoa</taxon>
        <taxon>Ecdysozoa</taxon>
        <taxon>Nematoda</taxon>
        <taxon>Chromadorea</taxon>
        <taxon>Rhabditida</taxon>
        <taxon>Rhabditina</taxon>
        <taxon>Rhabditomorpha</taxon>
        <taxon>Rhabditoidea</taxon>
        <taxon>Rhabditidae</taxon>
        <taxon>Peloderinae</taxon>
        <taxon>Caenorhabditis</taxon>
    </lineage>
</organism>
<sequence>MGINWTNERCRRWGDGIATKRWRCSDDREISDQEEATTTKEGSVTRMQQKDRKQFQKGKIRYIPEIQRSESEIGILQAGYSGARIPEPKRQVRRRNNEWMWRTWKRD</sequence>
<proteinExistence type="predicted"/>
<reference evidence="3" key="1">
    <citation type="submission" date="2016-11" db="UniProtKB">
        <authorList>
            <consortium name="WormBaseParasite"/>
        </authorList>
    </citation>
    <scope>IDENTIFICATION</scope>
</reference>
<keyword evidence="2" id="KW-1185">Reference proteome</keyword>
<accession>A0A1I7UPB0</accession>
<dbReference type="WBParaSite" id="Csp11.Scaffold630.g17987.t1">
    <property type="protein sequence ID" value="Csp11.Scaffold630.g17987.t1"/>
    <property type="gene ID" value="Csp11.Scaffold630.g17987"/>
</dbReference>
<feature type="region of interest" description="Disordered" evidence="1">
    <location>
        <begin position="26"/>
        <end position="56"/>
    </location>
</feature>
<evidence type="ECO:0000313" key="2">
    <source>
        <dbReference type="Proteomes" id="UP000095282"/>
    </source>
</evidence>
<dbReference type="AlphaFoldDB" id="A0A1I7UPB0"/>
<evidence type="ECO:0000313" key="3">
    <source>
        <dbReference type="WBParaSite" id="Csp11.Scaffold630.g17987.t1"/>
    </source>
</evidence>